<dbReference type="AlphaFoldDB" id="A0AA40HAD0"/>
<dbReference type="GO" id="GO:0005634">
    <property type="term" value="C:nucleus"/>
    <property type="evidence" value="ECO:0007669"/>
    <property type="project" value="UniProtKB-SubCell"/>
</dbReference>
<evidence type="ECO:0000256" key="3">
    <source>
        <dbReference type="ARBA" id="ARBA00004325"/>
    </source>
</evidence>
<evidence type="ECO:0000256" key="12">
    <source>
        <dbReference type="ARBA" id="ARBA00023128"/>
    </source>
</evidence>
<keyword evidence="15" id="KW-0539">Nucleus</keyword>
<sequence length="157" mass="17827">MTCADHQGTVQNMMVPNGSSRALREQGKEEPGSVPRYRKKAILFQKIQRQMESRGAPPRTLTREAREQIGIYMKDFQSPGQFPDWLRLGSQGQHRELQKYSTSGCEGARGTDSDALPSAKELEALKARELGEQDFSSKVVQRGREFFDDNGNFLYRI</sequence>
<dbReference type="GO" id="GO:0005576">
    <property type="term" value="C:extracellular region"/>
    <property type="evidence" value="ECO:0007669"/>
    <property type="project" value="UniProtKB-SubCell"/>
</dbReference>
<evidence type="ECO:0000256" key="8">
    <source>
        <dbReference type="ARBA" id="ARBA00022473"/>
    </source>
</evidence>
<evidence type="ECO:0000313" key="19">
    <source>
        <dbReference type="Proteomes" id="UP001177744"/>
    </source>
</evidence>
<evidence type="ECO:0000256" key="13">
    <source>
        <dbReference type="ARBA" id="ARBA00023136"/>
    </source>
</evidence>
<dbReference type="GO" id="GO:0030154">
    <property type="term" value="P:cell differentiation"/>
    <property type="evidence" value="ECO:0007669"/>
    <property type="project" value="UniProtKB-KW"/>
</dbReference>
<comment type="function">
    <text evidence="1">Plays an essential role in mitochondrial ribosome biogenesis. As a component of a functional protein-RNA module, consisting of RCC1L, NGRN, RPUSD3, RPUSD4, TRUB2, FASTKD2 and 16S mitochondrial ribosomal RNA (16S mt-rRNA), controls 16S mt-rRNA abundance and is required for intra-mitochondrial translation of core subunits of the oxidative phosphorylation system.</text>
</comment>
<evidence type="ECO:0000256" key="4">
    <source>
        <dbReference type="ARBA" id="ARBA00004613"/>
    </source>
</evidence>
<evidence type="ECO:0000256" key="5">
    <source>
        <dbReference type="ARBA" id="ARBA00008082"/>
    </source>
</evidence>
<feature type="compositionally biased region" description="Polar residues" evidence="17">
    <location>
        <begin position="8"/>
        <end position="20"/>
    </location>
</feature>
<evidence type="ECO:0000256" key="2">
    <source>
        <dbReference type="ARBA" id="ARBA00004123"/>
    </source>
</evidence>
<keyword evidence="13" id="KW-0472">Membrane</keyword>
<evidence type="ECO:0000256" key="1">
    <source>
        <dbReference type="ARBA" id="ARBA00003783"/>
    </source>
</evidence>
<comment type="subcellular location">
    <subcellularLocation>
        <location evidence="3">Mitochondrion membrane</location>
    </subcellularLocation>
    <subcellularLocation>
        <location evidence="2">Nucleus</location>
    </subcellularLocation>
    <subcellularLocation>
        <location evidence="4">Secreted</location>
    </subcellularLocation>
</comment>
<comment type="subunit">
    <text evidence="6">Forms a regulatory protein-RNA complex, consisting of RCC1L, NGRN, RPUSD3, RPUSD4, TRUB2, FASTKD2 and 16S mt-rRNA. Interacts with 16S mt-rRNA; this interaction is direct.</text>
</comment>
<evidence type="ECO:0000256" key="10">
    <source>
        <dbReference type="ARBA" id="ARBA00022729"/>
    </source>
</evidence>
<reference evidence="18" key="1">
    <citation type="submission" date="2023-06" db="EMBL/GenBank/DDBJ databases">
        <title>Reference genome for the Northern bat (Eptesicus nilssonii), a most northern bat species.</title>
        <authorList>
            <person name="Laine V.N."/>
            <person name="Pulliainen A.T."/>
            <person name="Lilley T.M."/>
        </authorList>
    </citation>
    <scope>NUCLEOTIDE SEQUENCE</scope>
    <source>
        <strain evidence="18">BLF_Eptnil</strain>
        <tissue evidence="18">Kidney</tissue>
    </source>
</reference>
<keyword evidence="9" id="KW-0964">Secreted</keyword>
<evidence type="ECO:0000256" key="14">
    <source>
        <dbReference type="ARBA" id="ARBA00023180"/>
    </source>
</evidence>
<feature type="compositionally biased region" description="Basic and acidic residues" evidence="17">
    <location>
        <begin position="22"/>
        <end position="31"/>
    </location>
</feature>
<comment type="caution">
    <text evidence="18">The sequence shown here is derived from an EMBL/GenBank/DDBJ whole genome shotgun (WGS) entry which is preliminary data.</text>
</comment>
<evidence type="ECO:0000256" key="11">
    <source>
        <dbReference type="ARBA" id="ARBA00022782"/>
    </source>
</evidence>
<keyword evidence="11" id="KW-0221">Differentiation</keyword>
<feature type="region of interest" description="Disordered" evidence="17">
    <location>
        <begin position="1"/>
        <end position="37"/>
    </location>
</feature>
<evidence type="ECO:0000256" key="9">
    <source>
        <dbReference type="ARBA" id="ARBA00022525"/>
    </source>
</evidence>
<evidence type="ECO:0000256" key="6">
    <source>
        <dbReference type="ARBA" id="ARBA00011308"/>
    </source>
</evidence>
<evidence type="ECO:0000256" key="7">
    <source>
        <dbReference type="ARBA" id="ARBA00016593"/>
    </source>
</evidence>
<organism evidence="18 19">
    <name type="scientific">Cnephaeus nilssonii</name>
    <name type="common">Northern bat</name>
    <name type="synonym">Eptesicus nilssonii</name>
    <dbReference type="NCBI Taxonomy" id="3371016"/>
    <lineage>
        <taxon>Eukaryota</taxon>
        <taxon>Metazoa</taxon>
        <taxon>Chordata</taxon>
        <taxon>Craniata</taxon>
        <taxon>Vertebrata</taxon>
        <taxon>Euteleostomi</taxon>
        <taxon>Mammalia</taxon>
        <taxon>Eutheria</taxon>
        <taxon>Laurasiatheria</taxon>
        <taxon>Chiroptera</taxon>
        <taxon>Yangochiroptera</taxon>
        <taxon>Vespertilionidae</taxon>
        <taxon>Cnephaeus</taxon>
    </lineage>
</organism>
<dbReference type="GO" id="GO:0031966">
    <property type="term" value="C:mitochondrial membrane"/>
    <property type="evidence" value="ECO:0007669"/>
    <property type="project" value="UniProtKB-SubCell"/>
</dbReference>
<evidence type="ECO:0000313" key="18">
    <source>
        <dbReference type="EMBL" id="KAK1327443.1"/>
    </source>
</evidence>
<name>A0AA40HAD0_CNENI</name>
<keyword evidence="19" id="KW-1185">Reference proteome</keyword>
<evidence type="ECO:0000256" key="15">
    <source>
        <dbReference type="ARBA" id="ARBA00023242"/>
    </source>
</evidence>
<comment type="similarity">
    <text evidence="5">Belongs to the neugrin family.</text>
</comment>
<evidence type="ECO:0000256" key="16">
    <source>
        <dbReference type="ARBA" id="ARBA00029657"/>
    </source>
</evidence>
<accession>A0AA40HAD0</accession>
<dbReference type="EMBL" id="JAULJE010000030">
    <property type="protein sequence ID" value="KAK1327443.1"/>
    <property type="molecule type" value="Genomic_DNA"/>
</dbReference>
<keyword evidence="14" id="KW-0325">Glycoprotein</keyword>
<dbReference type="PANTHER" id="PTHR13475">
    <property type="entry name" value="NEUGRIN"/>
    <property type="match status" value="1"/>
</dbReference>
<keyword evidence="10" id="KW-0732">Signal</keyword>
<evidence type="ECO:0000256" key="17">
    <source>
        <dbReference type="SAM" id="MobiDB-lite"/>
    </source>
</evidence>
<dbReference type="InterPro" id="IPR010487">
    <property type="entry name" value="NGRN/Rrg9"/>
</dbReference>
<keyword evidence="8" id="KW-0217">Developmental protein</keyword>
<protein>
    <recommendedName>
        <fullName evidence="7">Neugrin</fullName>
    </recommendedName>
    <alternativeName>
        <fullName evidence="16">Neurite outgrowth-associated protein</fullName>
    </alternativeName>
</protein>
<dbReference type="PANTHER" id="PTHR13475:SF4">
    <property type="entry name" value="NEUGRIN"/>
    <property type="match status" value="1"/>
</dbReference>
<gene>
    <name evidence="18" type="ORF">QTO34_014157</name>
</gene>
<keyword evidence="12" id="KW-0496">Mitochondrion</keyword>
<proteinExistence type="inferred from homology"/>
<dbReference type="Pfam" id="PF06413">
    <property type="entry name" value="Neugrin"/>
    <property type="match status" value="1"/>
</dbReference>
<dbReference type="Proteomes" id="UP001177744">
    <property type="component" value="Unassembled WGS sequence"/>
</dbReference>